<evidence type="ECO:0000313" key="1">
    <source>
        <dbReference type="EMBL" id="KAK9880402.1"/>
    </source>
</evidence>
<protein>
    <submittedName>
        <fullName evidence="1">Uncharacterized protein</fullName>
    </submittedName>
</protein>
<name>A0AAW1UIP0_9CUCU</name>
<keyword evidence="2" id="KW-1185">Reference proteome</keyword>
<dbReference type="Proteomes" id="UP001431783">
    <property type="component" value="Unassembled WGS sequence"/>
</dbReference>
<dbReference type="AlphaFoldDB" id="A0AAW1UIP0"/>
<proteinExistence type="predicted"/>
<accession>A0AAW1UIP0</accession>
<gene>
    <name evidence="1" type="ORF">WA026_010281</name>
</gene>
<sequence>MQKPSVLAAPGSPYVELSGHCRLLGSALGEFTLPIITNKEDSTTDAACIVKQHLLYGQRLVRTNHLAQKNNPYR</sequence>
<dbReference type="EMBL" id="JARQZJ010000064">
    <property type="protein sequence ID" value="KAK9880402.1"/>
    <property type="molecule type" value="Genomic_DNA"/>
</dbReference>
<reference evidence="1 2" key="1">
    <citation type="submission" date="2023-03" db="EMBL/GenBank/DDBJ databases">
        <title>Genome insight into feeding habits of ladybird beetles.</title>
        <authorList>
            <person name="Li H.-S."/>
            <person name="Huang Y.-H."/>
            <person name="Pang H."/>
        </authorList>
    </citation>
    <scope>NUCLEOTIDE SEQUENCE [LARGE SCALE GENOMIC DNA]</scope>
    <source>
        <strain evidence="1">SYSU_2023b</strain>
        <tissue evidence="1">Whole body</tissue>
    </source>
</reference>
<evidence type="ECO:0000313" key="2">
    <source>
        <dbReference type="Proteomes" id="UP001431783"/>
    </source>
</evidence>
<organism evidence="1 2">
    <name type="scientific">Henosepilachna vigintioctopunctata</name>
    <dbReference type="NCBI Taxonomy" id="420089"/>
    <lineage>
        <taxon>Eukaryota</taxon>
        <taxon>Metazoa</taxon>
        <taxon>Ecdysozoa</taxon>
        <taxon>Arthropoda</taxon>
        <taxon>Hexapoda</taxon>
        <taxon>Insecta</taxon>
        <taxon>Pterygota</taxon>
        <taxon>Neoptera</taxon>
        <taxon>Endopterygota</taxon>
        <taxon>Coleoptera</taxon>
        <taxon>Polyphaga</taxon>
        <taxon>Cucujiformia</taxon>
        <taxon>Coccinelloidea</taxon>
        <taxon>Coccinellidae</taxon>
        <taxon>Epilachninae</taxon>
        <taxon>Epilachnini</taxon>
        <taxon>Henosepilachna</taxon>
    </lineage>
</organism>
<comment type="caution">
    <text evidence="1">The sequence shown here is derived from an EMBL/GenBank/DDBJ whole genome shotgun (WGS) entry which is preliminary data.</text>
</comment>